<feature type="transmembrane region" description="Helical" evidence="2">
    <location>
        <begin position="147"/>
        <end position="168"/>
    </location>
</feature>
<keyword evidence="2" id="KW-0812">Transmembrane</keyword>
<evidence type="ECO:0000313" key="3">
    <source>
        <dbReference type="EMBL" id="MEW9625822.1"/>
    </source>
</evidence>
<dbReference type="EMBL" id="JBFOHL010000021">
    <property type="protein sequence ID" value="MEW9625822.1"/>
    <property type="molecule type" value="Genomic_DNA"/>
</dbReference>
<feature type="transmembrane region" description="Helical" evidence="2">
    <location>
        <begin position="59"/>
        <end position="78"/>
    </location>
</feature>
<keyword evidence="2" id="KW-0472">Membrane</keyword>
<dbReference type="Proteomes" id="UP001556170">
    <property type="component" value="Unassembled WGS sequence"/>
</dbReference>
<protein>
    <recommendedName>
        <fullName evidence="5">Transmembrane protein</fullName>
    </recommendedName>
</protein>
<proteinExistence type="predicted"/>
<keyword evidence="2" id="KW-1133">Transmembrane helix</keyword>
<organism evidence="3 4">
    <name type="scientific">Rhodanobacter geophilus</name>
    <dbReference type="NCBI Taxonomy" id="3162488"/>
    <lineage>
        <taxon>Bacteria</taxon>
        <taxon>Pseudomonadati</taxon>
        <taxon>Pseudomonadota</taxon>
        <taxon>Gammaproteobacteria</taxon>
        <taxon>Lysobacterales</taxon>
        <taxon>Rhodanobacteraceae</taxon>
        <taxon>Rhodanobacter</taxon>
    </lineage>
</organism>
<reference evidence="3 4" key="1">
    <citation type="submission" date="2024-06" db="EMBL/GenBank/DDBJ databases">
        <authorList>
            <person name="Woo H."/>
        </authorList>
    </citation>
    <scope>NUCLEOTIDE SEQUENCE [LARGE SCALE GENOMIC DNA]</scope>
    <source>
        <strain evidence="3 4">S2-g</strain>
    </source>
</reference>
<name>A0ABV3QT73_9GAMM</name>
<evidence type="ECO:0000256" key="1">
    <source>
        <dbReference type="SAM" id="MobiDB-lite"/>
    </source>
</evidence>
<evidence type="ECO:0000256" key="2">
    <source>
        <dbReference type="SAM" id="Phobius"/>
    </source>
</evidence>
<feature type="region of interest" description="Disordered" evidence="1">
    <location>
        <begin position="1"/>
        <end position="28"/>
    </location>
</feature>
<sequence length="234" mass="25285">MTKQSNKHPDGAGAGVNPSPDEQAPPFVPSPEAVQAYQAFEAELFKREVSNAEAYDKAVLLYSTGALGLSLTFIKDIVPAGKAVCLWTLYASWGGFLAAMVVVLVSYLVGQKAIRRQRDLAYEIYCCQGEEDKAKPEHNRWSAWTDYLNVSSGVCFVLGAALMTWFVADNVARREDPAALAHPMIQPTGSTNITFNDAPVVASQPPSEIQRDALPPPSRAATKADGQGQPKTSR</sequence>
<feature type="transmembrane region" description="Helical" evidence="2">
    <location>
        <begin position="90"/>
        <end position="110"/>
    </location>
</feature>
<evidence type="ECO:0000313" key="4">
    <source>
        <dbReference type="Proteomes" id="UP001556170"/>
    </source>
</evidence>
<evidence type="ECO:0008006" key="5">
    <source>
        <dbReference type="Google" id="ProtNLM"/>
    </source>
</evidence>
<comment type="caution">
    <text evidence="3">The sequence shown here is derived from an EMBL/GenBank/DDBJ whole genome shotgun (WGS) entry which is preliminary data.</text>
</comment>
<gene>
    <name evidence="3" type="ORF">ABQJ56_16480</name>
</gene>
<dbReference type="RefSeq" id="WP_367846112.1">
    <property type="nucleotide sequence ID" value="NZ_JBFOHL010000021.1"/>
</dbReference>
<keyword evidence="4" id="KW-1185">Reference proteome</keyword>
<feature type="region of interest" description="Disordered" evidence="1">
    <location>
        <begin position="195"/>
        <end position="234"/>
    </location>
</feature>
<accession>A0ABV3QT73</accession>